<evidence type="ECO:0000256" key="12">
    <source>
        <dbReference type="PIRSR" id="PIRSR602481-2"/>
    </source>
</evidence>
<name>A0A3N2D0F0_9MICO</name>
<dbReference type="EMBL" id="RKHQ01000002">
    <property type="protein sequence ID" value="ROR93246.1"/>
    <property type="molecule type" value="Genomic_DNA"/>
</dbReference>
<dbReference type="Proteomes" id="UP000275356">
    <property type="component" value="Unassembled WGS sequence"/>
</dbReference>
<dbReference type="Gene3D" id="3.30.1490.190">
    <property type="match status" value="1"/>
</dbReference>
<comment type="subunit">
    <text evidence="3">Homodimer.</text>
</comment>
<evidence type="ECO:0000256" key="7">
    <source>
        <dbReference type="ARBA" id="ARBA00022833"/>
    </source>
</evidence>
<dbReference type="RefSeq" id="WP_123740233.1">
    <property type="nucleotide sequence ID" value="NZ_CALFQU010000037.1"/>
</dbReference>
<dbReference type="SUPFAM" id="SSF46785">
    <property type="entry name" value="Winged helix' DNA-binding domain"/>
    <property type="match status" value="1"/>
</dbReference>
<dbReference type="PANTHER" id="PTHR33202:SF2">
    <property type="entry name" value="FERRIC UPTAKE REGULATION PROTEIN"/>
    <property type="match status" value="1"/>
</dbReference>
<dbReference type="CDD" id="cd07153">
    <property type="entry name" value="Fur_like"/>
    <property type="match status" value="1"/>
</dbReference>
<comment type="similarity">
    <text evidence="2">Belongs to the Fur family.</text>
</comment>
<keyword evidence="7 11" id="KW-0862">Zinc</keyword>
<evidence type="ECO:0000256" key="6">
    <source>
        <dbReference type="ARBA" id="ARBA00022723"/>
    </source>
</evidence>
<feature type="binding site" evidence="11">
    <location>
        <position position="93"/>
    </location>
    <ligand>
        <name>Zn(2+)</name>
        <dbReference type="ChEBI" id="CHEBI:29105"/>
    </ligand>
</feature>
<evidence type="ECO:0000256" key="2">
    <source>
        <dbReference type="ARBA" id="ARBA00007957"/>
    </source>
</evidence>
<dbReference type="InterPro" id="IPR036390">
    <property type="entry name" value="WH_DNA-bd_sf"/>
</dbReference>
<evidence type="ECO:0000313" key="13">
    <source>
        <dbReference type="EMBL" id="ROR93246.1"/>
    </source>
</evidence>
<dbReference type="OrthoDB" id="8659436at2"/>
<evidence type="ECO:0000256" key="1">
    <source>
        <dbReference type="ARBA" id="ARBA00004496"/>
    </source>
</evidence>
<feature type="binding site" evidence="11">
    <location>
        <position position="136"/>
    </location>
    <ligand>
        <name>Zn(2+)</name>
        <dbReference type="ChEBI" id="CHEBI:29105"/>
    </ligand>
</feature>
<keyword evidence="6 11" id="KW-0479">Metal-binding</keyword>
<dbReference type="AlphaFoldDB" id="A0A3N2D0F0"/>
<keyword evidence="10" id="KW-0804">Transcription</keyword>
<keyword evidence="12" id="KW-0408">Iron</keyword>
<keyword evidence="5" id="KW-0678">Repressor</keyword>
<evidence type="ECO:0000256" key="11">
    <source>
        <dbReference type="PIRSR" id="PIRSR602481-1"/>
    </source>
</evidence>
<comment type="subcellular location">
    <subcellularLocation>
        <location evidence="1">Cytoplasm</location>
    </subcellularLocation>
</comment>
<evidence type="ECO:0000256" key="3">
    <source>
        <dbReference type="ARBA" id="ARBA00011738"/>
    </source>
</evidence>
<comment type="caution">
    <text evidence="13">The sequence shown here is derived from an EMBL/GenBank/DDBJ whole genome shotgun (WGS) entry which is preliminary data.</text>
</comment>
<dbReference type="InterPro" id="IPR043135">
    <property type="entry name" value="Fur_C"/>
</dbReference>
<dbReference type="GO" id="GO:1900376">
    <property type="term" value="P:regulation of secondary metabolite biosynthetic process"/>
    <property type="evidence" value="ECO:0007669"/>
    <property type="project" value="TreeGrafter"/>
</dbReference>
<organism evidence="13 14">
    <name type="scientific">Salana multivorans</name>
    <dbReference type="NCBI Taxonomy" id="120377"/>
    <lineage>
        <taxon>Bacteria</taxon>
        <taxon>Bacillati</taxon>
        <taxon>Actinomycetota</taxon>
        <taxon>Actinomycetes</taxon>
        <taxon>Micrococcales</taxon>
        <taxon>Beutenbergiaceae</taxon>
        <taxon>Salana</taxon>
    </lineage>
</organism>
<evidence type="ECO:0000256" key="8">
    <source>
        <dbReference type="ARBA" id="ARBA00023015"/>
    </source>
</evidence>
<dbReference type="GO" id="GO:0003700">
    <property type="term" value="F:DNA-binding transcription factor activity"/>
    <property type="evidence" value="ECO:0007669"/>
    <property type="project" value="InterPro"/>
</dbReference>
<keyword evidence="14" id="KW-1185">Reference proteome</keyword>
<dbReference type="Gene3D" id="1.10.10.10">
    <property type="entry name" value="Winged helix-like DNA-binding domain superfamily/Winged helix DNA-binding domain"/>
    <property type="match status" value="1"/>
</dbReference>
<dbReference type="InterPro" id="IPR002481">
    <property type="entry name" value="FUR"/>
</dbReference>
<keyword evidence="8" id="KW-0805">Transcription regulation</keyword>
<protein>
    <submittedName>
        <fullName evidence="13">Fur family zinc uptake regulator</fullName>
    </submittedName>
</protein>
<dbReference type="Pfam" id="PF01475">
    <property type="entry name" value="FUR"/>
    <property type="match status" value="1"/>
</dbReference>
<feature type="binding site" evidence="12">
    <location>
        <position position="125"/>
    </location>
    <ligand>
        <name>Fe cation</name>
        <dbReference type="ChEBI" id="CHEBI:24875"/>
    </ligand>
</feature>
<feature type="binding site" evidence="11">
    <location>
        <position position="133"/>
    </location>
    <ligand>
        <name>Zn(2+)</name>
        <dbReference type="ChEBI" id="CHEBI:29105"/>
    </ligand>
</feature>
<feature type="binding site" evidence="12">
    <location>
        <position position="108"/>
    </location>
    <ligand>
        <name>Fe cation</name>
        <dbReference type="ChEBI" id="CHEBI:24875"/>
    </ligand>
</feature>
<reference evidence="13 14" key="1">
    <citation type="submission" date="2018-11" db="EMBL/GenBank/DDBJ databases">
        <title>Sequencing the genomes of 1000 actinobacteria strains.</title>
        <authorList>
            <person name="Klenk H.-P."/>
        </authorList>
    </citation>
    <scope>NUCLEOTIDE SEQUENCE [LARGE SCALE GENOMIC DNA]</scope>
    <source>
        <strain evidence="13 14">DSM 13521</strain>
    </source>
</reference>
<dbReference type="GO" id="GO:0000976">
    <property type="term" value="F:transcription cis-regulatory region binding"/>
    <property type="evidence" value="ECO:0007669"/>
    <property type="project" value="TreeGrafter"/>
</dbReference>
<feature type="binding site" evidence="12">
    <location>
        <position position="87"/>
    </location>
    <ligand>
        <name>Fe cation</name>
        <dbReference type="ChEBI" id="CHEBI:24875"/>
    </ligand>
</feature>
<comment type="cofactor">
    <cofactor evidence="12">
        <name>Mn(2+)</name>
        <dbReference type="ChEBI" id="CHEBI:29035"/>
    </cofactor>
    <cofactor evidence="12">
        <name>Fe(2+)</name>
        <dbReference type="ChEBI" id="CHEBI:29033"/>
    </cofactor>
    <text evidence="12">Binds 1 Mn(2+) or Fe(2+) ion per subunit.</text>
</comment>
<dbReference type="FunFam" id="1.10.10.10:FF:000459">
    <property type="entry name" value="Ferric uptake regulation protein"/>
    <property type="match status" value="1"/>
</dbReference>
<evidence type="ECO:0000313" key="14">
    <source>
        <dbReference type="Proteomes" id="UP000275356"/>
    </source>
</evidence>
<evidence type="ECO:0000256" key="9">
    <source>
        <dbReference type="ARBA" id="ARBA00023125"/>
    </source>
</evidence>
<dbReference type="GO" id="GO:0008270">
    <property type="term" value="F:zinc ion binding"/>
    <property type="evidence" value="ECO:0007669"/>
    <property type="project" value="TreeGrafter"/>
</dbReference>
<dbReference type="PANTHER" id="PTHR33202">
    <property type="entry name" value="ZINC UPTAKE REGULATION PROTEIN"/>
    <property type="match status" value="1"/>
</dbReference>
<proteinExistence type="inferred from homology"/>
<evidence type="ECO:0000256" key="4">
    <source>
        <dbReference type="ARBA" id="ARBA00022490"/>
    </source>
</evidence>
<comment type="cofactor">
    <cofactor evidence="11">
        <name>Zn(2+)</name>
        <dbReference type="ChEBI" id="CHEBI:29105"/>
    </cofactor>
    <text evidence="11">Binds 1 zinc ion per subunit.</text>
</comment>
<accession>A0A3N2D0F0</accession>
<sequence length="140" mass="15345">MPDLSGHAVGQPQRMTTQRRAIAEVLGSVEDFRSAQQLHELLRSTGKRIGLATVYRALAGMAETGEIDAIRGPDGETRYRRCELRVHHHHLVCRSCGATVELDARTVEGWVNALGAQHAYTDVEHTVELFGLCPACSARA</sequence>
<feature type="binding site" evidence="11">
    <location>
        <position position="96"/>
    </location>
    <ligand>
        <name>Zn(2+)</name>
        <dbReference type="ChEBI" id="CHEBI:29105"/>
    </ligand>
</feature>
<dbReference type="GO" id="GO:0005829">
    <property type="term" value="C:cytosol"/>
    <property type="evidence" value="ECO:0007669"/>
    <property type="project" value="TreeGrafter"/>
</dbReference>
<keyword evidence="9" id="KW-0238">DNA-binding</keyword>
<gene>
    <name evidence="13" type="ORF">EDD28_2654</name>
</gene>
<dbReference type="GO" id="GO:0045892">
    <property type="term" value="P:negative regulation of DNA-templated transcription"/>
    <property type="evidence" value="ECO:0007669"/>
    <property type="project" value="TreeGrafter"/>
</dbReference>
<dbReference type="InterPro" id="IPR036388">
    <property type="entry name" value="WH-like_DNA-bd_sf"/>
</dbReference>
<evidence type="ECO:0000256" key="10">
    <source>
        <dbReference type="ARBA" id="ARBA00023163"/>
    </source>
</evidence>
<evidence type="ECO:0000256" key="5">
    <source>
        <dbReference type="ARBA" id="ARBA00022491"/>
    </source>
</evidence>
<keyword evidence="4" id="KW-0963">Cytoplasm</keyword>